<proteinExistence type="predicted"/>
<comment type="caution">
    <text evidence="2">The sequence shown here is derived from an EMBL/GenBank/DDBJ whole genome shotgun (WGS) entry which is preliminary data.</text>
</comment>
<dbReference type="SUPFAM" id="SSF89796">
    <property type="entry name" value="CoA-transferase family III (CaiB/BaiF)"/>
    <property type="match status" value="1"/>
</dbReference>
<dbReference type="Proteomes" id="UP001596506">
    <property type="component" value="Unassembled WGS sequence"/>
</dbReference>
<gene>
    <name evidence="2" type="ORF">ACFQQA_17560</name>
</gene>
<protein>
    <submittedName>
        <fullName evidence="2">CaiB/BaiF CoA transferase family protein</fullName>
    </submittedName>
</protein>
<name>A0ABW2IZ51_9GAMM</name>
<keyword evidence="1 2" id="KW-0808">Transferase</keyword>
<dbReference type="EMBL" id="JBHTBD010000013">
    <property type="protein sequence ID" value="MFC7296530.1"/>
    <property type="molecule type" value="Genomic_DNA"/>
</dbReference>
<dbReference type="PANTHER" id="PTHR48207:SF4">
    <property type="entry name" value="BLL6097 PROTEIN"/>
    <property type="match status" value="1"/>
</dbReference>
<dbReference type="PANTHER" id="PTHR48207">
    <property type="entry name" value="SUCCINATE--HYDROXYMETHYLGLUTARATE COA-TRANSFERASE"/>
    <property type="match status" value="1"/>
</dbReference>
<dbReference type="InterPro" id="IPR050483">
    <property type="entry name" value="CoA-transferase_III_domain"/>
</dbReference>
<dbReference type="RefSeq" id="WP_100690124.1">
    <property type="nucleotide sequence ID" value="NZ_JBHTBD010000013.1"/>
</dbReference>
<organism evidence="2 3">
    <name type="scientific">Marinobacter aromaticivorans</name>
    <dbReference type="NCBI Taxonomy" id="1494078"/>
    <lineage>
        <taxon>Bacteria</taxon>
        <taxon>Pseudomonadati</taxon>
        <taxon>Pseudomonadota</taxon>
        <taxon>Gammaproteobacteria</taxon>
        <taxon>Pseudomonadales</taxon>
        <taxon>Marinobacteraceae</taxon>
        <taxon>Marinobacter</taxon>
    </lineage>
</organism>
<dbReference type="InterPro" id="IPR023606">
    <property type="entry name" value="CoA-Trfase_III_dom_1_sf"/>
</dbReference>
<dbReference type="InterPro" id="IPR044855">
    <property type="entry name" value="CoA-Trfase_III_dom3_sf"/>
</dbReference>
<reference evidence="3" key="1">
    <citation type="journal article" date="2019" name="Int. J. Syst. Evol. Microbiol.">
        <title>The Global Catalogue of Microorganisms (GCM) 10K type strain sequencing project: providing services to taxonomists for standard genome sequencing and annotation.</title>
        <authorList>
            <consortium name="The Broad Institute Genomics Platform"/>
            <consortium name="The Broad Institute Genome Sequencing Center for Infectious Disease"/>
            <person name="Wu L."/>
            <person name="Ma J."/>
        </authorList>
    </citation>
    <scope>NUCLEOTIDE SEQUENCE [LARGE SCALE GENOMIC DNA]</scope>
    <source>
        <strain evidence="3">CCUG 60559</strain>
    </source>
</reference>
<dbReference type="InterPro" id="IPR003673">
    <property type="entry name" value="CoA-Trfase_fam_III"/>
</dbReference>
<sequence>MSSPLQGVKVLDLTTVILGPYTTQILGEMGAEVIKVEAPAGDSTRFTGPRRSADMAALFMNVNRHKRSIVLDLKQSLGREAFWRLVDWADILVHNMRPQKMAKLGFSPEAVLARNPKIVYAGLYGYRQGGPYELRPAYDDIIQGQSGIVDLMSRATGEVRYAPTVMADKTCALAAAYSILAGLFARERSGAGQVVEMPMFETMVSFVFVEHLYGGTFVGDGGEVGYGRALDPWRQPYPTKDGYICMMAYTDVQWSRFWTEVGRDDLKHDPRFVDFASRAENISALYELAGGLLRERSTSEWEDVLSRAEIPNTRVNTLDDLLEDPHLESVGFFQSMRHDTEGDILVTDTPTRFNGERGRIQRLQPHLGEHSVEVLQEVGLTPQEIEAMIAEGACLDGRGVRLGVPADTEQSQRSAKSSE</sequence>
<keyword evidence="3" id="KW-1185">Reference proteome</keyword>
<accession>A0ABW2IZ51</accession>
<evidence type="ECO:0000313" key="3">
    <source>
        <dbReference type="Proteomes" id="UP001596506"/>
    </source>
</evidence>
<dbReference type="Gene3D" id="3.30.1540.10">
    <property type="entry name" value="formyl-coa transferase, domain 3"/>
    <property type="match status" value="1"/>
</dbReference>
<dbReference type="Gene3D" id="3.40.50.10540">
    <property type="entry name" value="Crotonobetainyl-coa:carnitine coa-transferase, domain 1"/>
    <property type="match status" value="1"/>
</dbReference>
<dbReference type="GO" id="GO:0016740">
    <property type="term" value="F:transferase activity"/>
    <property type="evidence" value="ECO:0007669"/>
    <property type="project" value="UniProtKB-KW"/>
</dbReference>
<evidence type="ECO:0000256" key="1">
    <source>
        <dbReference type="ARBA" id="ARBA00022679"/>
    </source>
</evidence>
<dbReference type="Pfam" id="PF02515">
    <property type="entry name" value="CoA_transf_3"/>
    <property type="match status" value="1"/>
</dbReference>
<evidence type="ECO:0000313" key="2">
    <source>
        <dbReference type="EMBL" id="MFC7296530.1"/>
    </source>
</evidence>